<dbReference type="PANTHER" id="PTHR13759:SF1">
    <property type="entry name" value="TWINFILIN"/>
    <property type="match status" value="1"/>
</dbReference>
<name>A0AAV9N3K0_9EURO</name>
<comment type="subcellular location">
    <subcellularLocation>
        <location evidence="1">Cytoplasm</location>
        <location evidence="1">Cytoskeleton</location>
    </subcellularLocation>
</comment>
<feature type="region of interest" description="Disordered" evidence="8">
    <location>
        <begin position="336"/>
        <end position="386"/>
    </location>
</feature>
<protein>
    <recommendedName>
        <fullName evidence="9">ADF-H domain-containing protein</fullName>
    </recommendedName>
</protein>
<proteinExistence type="inferred from homology"/>
<feature type="domain" description="ADF-H" evidence="9">
    <location>
        <begin position="208"/>
        <end position="349"/>
    </location>
</feature>
<organism evidence="10 11">
    <name type="scientific">Exophiala bonariae</name>
    <dbReference type="NCBI Taxonomy" id="1690606"/>
    <lineage>
        <taxon>Eukaryota</taxon>
        <taxon>Fungi</taxon>
        <taxon>Dikarya</taxon>
        <taxon>Ascomycota</taxon>
        <taxon>Pezizomycotina</taxon>
        <taxon>Eurotiomycetes</taxon>
        <taxon>Chaetothyriomycetidae</taxon>
        <taxon>Chaetothyriales</taxon>
        <taxon>Herpotrichiellaceae</taxon>
        <taxon>Exophiala</taxon>
    </lineage>
</organism>
<evidence type="ECO:0000256" key="6">
    <source>
        <dbReference type="ARBA" id="ARBA00023212"/>
    </source>
</evidence>
<dbReference type="InterPro" id="IPR002108">
    <property type="entry name" value="ADF-H"/>
</dbReference>
<dbReference type="Gene3D" id="3.40.20.10">
    <property type="entry name" value="Severin"/>
    <property type="match status" value="2"/>
</dbReference>
<dbReference type="Proteomes" id="UP001358417">
    <property type="component" value="Unassembled WGS sequence"/>
</dbReference>
<dbReference type="EMBL" id="JAVRRD010000022">
    <property type="protein sequence ID" value="KAK5048255.1"/>
    <property type="molecule type" value="Genomic_DNA"/>
</dbReference>
<feature type="compositionally biased region" description="Low complexity" evidence="8">
    <location>
        <begin position="138"/>
        <end position="148"/>
    </location>
</feature>
<dbReference type="GO" id="GO:0030042">
    <property type="term" value="P:actin filament depolymerization"/>
    <property type="evidence" value="ECO:0007669"/>
    <property type="project" value="TreeGrafter"/>
</dbReference>
<evidence type="ECO:0000256" key="5">
    <source>
        <dbReference type="ARBA" id="ARBA00023203"/>
    </source>
</evidence>
<accession>A0AAV9N3K0</accession>
<keyword evidence="6" id="KW-0206">Cytoskeleton</keyword>
<dbReference type="Pfam" id="PF00241">
    <property type="entry name" value="Cofilin_ADF"/>
    <property type="match status" value="2"/>
</dbReference>
<feature type="compositionally biased region" description="Basic and acidic residues" evidence="8">
    <location>
        <begin position="163"/>
        <end position="188"/>
    </location>
</feature>
<keyword evidence="4" id="KW-0677">Repeat</keyword>
<dbReference type="PANTHER" id="PTHR13759">
    <property type="entry name" value="TWINFILIN"/>
    <property type="match status" value="1"/>
</dbReference>
<dbReference type="RefSeq" id="XP_064703713.1">
    <property type="nucleotide sequence ID" value="XM_064849489.1"/>
</dbReference>
<sequence>MQSGISASADLQNAFAAFASDSALFALPVTISNESLNALPAIPFPSTTSSATLVSSLSSLEQILSPTIPLYLLLRKTPTPTSPLLAATYIPSRAPVRQKTLFASTRASLVRELGSEKFSETLFLTEKEEVLDPKTWADADSSSDDATSGAGGGSGTNTALLSTEERELQAVKRAEEEARHGTRGRDLMNEGGSGGAVSLGGGGSGTHGVSMKVSDEAREGLAAVKAALDNGTGGAGVLVQFGIDIPNETFTLVNAPQQGVAPADVHRNIPADRPTYSVYAPGRESGINGVLFIYVCPGTSKVKERMVYASSGRFFVTYAKAEFGITVLKRLEASEPEDLDGARIPEEIAALSPPVAGDGGADSAPGSGTATPRGGGFARPKRPGKR</sequence>
<comment type="caution">
    <text evidence="10">The sequence shown here is derived from an EMBL/GenBank/DDBJ whole genome shotgun (WGS) entry which is preliminary data.</text>
</comment>
<dbReference type="GO" id="GO:0051016">
    <property type="term" value="P:barbed-end actin filament capping"/>
    <property type="evidence" value="ECO:0007669"/>
    <property type="project" value="TreeGrafter"/>
</dbReference>
<evidence type="ECO:0000256" key="3">
    <source>
        <dbReference type="ARBA" id="ARBA00022490"/>
    </source>
</evidence>
<dbReference type="CDD" id="cd11284">
    <property type="entry name" value="ADF_Twf-C_like"/>
    <property type="match status" value="1"/>
</dbReference>
<feature type="domain" description="ADF-H" evidence="9">
    <location>
        <begin position="3"/>
        <end position="140"/>
    </location>
</feature>
<dbReference type="InterPro" id="IPR029006">
    <property type="entry name" value="ADF-H/Gelsolin-like_dom_sf"/>
</dbReference>
<feature type="compositionally biased region" description="Low complexity" evidence="8">
    <location>
        <begin position="361"/>
        <end position="371"/>
    </location>
</feature>
<dbReference type="SUPFAM" id="SSF55753">
    <property type="entry name" value="Actin depolymerizing proteins"/>
    <property type="match status" value="2"/>
</dbReference>
<keyword evidence="11" id="KW-1185">Reference proteome</keyword>
<dbReference type="GO" id="GO:0003785">
    <property type="term" value="F:actin monomer binding"/>
    <property type="evidence" value="ECO:0007669"/>
    <property type="project" value="TreeGrafter"/>
</dbReference>
<dbReference type="InterPro" id="IPR028458">
    <property type="entry name" value="Twinfilin"/>
</dbReference>
<evidence type="ECO:0000256" key="4">
    <source>
        <dbReference type="ARBA" id="ARBA00022737"/>
    </source>
</evidence>
<reference evidence="10 11" key="1">
    <citation type="submission" date="2023-08" db="EMBL/GenBank/DDBJ databases">
        <title>Black Yeasts Isolated from many extreme environments.</title>
        <authorList>
            <person name="Coleine C."/>
            <person name="Stajich J.E."/>
            <person name="Selbmann L."/>
        </authorList>
    </citation>
    <scope>NUCLEOTIDE SEQUENCE [LARGE SCALE GENOMIC DNA]</scope>
    <source>
        <strain evidence="10 11">CCFEE 5792</strain>
    </source>
</reference>
<dbReference type="AlphaFoldDB" id="A0AAV9N3K0"/>
<evidence type="ECO:0000259" key="9">
    <source>
        <dbReference type="PROSITE" id="PS51263"/>
    </source>
</evidence>
<comment type="similarity">
    <text evidence="2">Belongs to the actin-binding proteins ADF family. Twinfilin subfamily.</text>
</comment>
<dbReference type="GO" id="GO:0005884">
    <property type="term" value="C:actin filament"/>
    <property type="evidence" value="ECO:0007669"/>
    <property type="project" value="TreeGrafter"/>
</dbReference>
<evidence type="ECO:0000256" key="7">
    <source>
        <dbReference type="ARBA" id="ARBA00038532"/>
    </source>
</evidence>
<feature type="compositionally biased region" description="Gly residues" evidence="8">
    <location>
        <begin position="191"/>
        <end position="206"/>
    </location>
</feature>
<evidence type="ECO:0000313" key="11">
    <source>
        <dbReference type="Proteomes" id="UP001358417"/>
    </source>
</evidence>
<evidence type="ECO:0000256" key="8">
    <source>
        <dbReference type="SAM" id="MobiDB-lite"/>
    </source>
</evidence>
<evidence type="ECO:0000313" key="10">
    <source>
        <dbReference type="EMBL" id="KAK5048255.1"/>
    </source>
</evidence>
<dbReference type="GO" id="GO:0005737">
    <property type="term" value="C:cytoplasm"/>
    <property type="evidence" value="ECO:0007669"/>
    <property type="project" value="TreeGrafter"/>
</dbReference>
<dbReference type="PROSITE" id="PS51263">
    <property type="entry name" value="ADF_H"/>
    <property type="match status" value="2"/>
</dbReference>
<evidence type="ECO:0000256" key="1">
    <source>
        <dbReference type="ARBA" id="ARBA00004245"/>
    </source>
</evidence>
<dbReference type="SMART" id="SM00102">
    <property type="entry name" value="ADF"/>
    <property type="match status" value="1"/>
</dbReference>
<dbReference type="GeneID" id="89974099"/>
<dbReference type="CDD" id="cd11285">
    <property type="entry name" value="ADF_Twf-N_like"/>
    <property type="match status" value="1"/>
</dbReference>
<comment type="subunit">
    <text evidence="7">Interacts with G-actin; ADP-actin form.</text>
</comment>
<gene>
    <name evidence="10" type="ORF">LTR84_005925</name>
</gene>
<keyword evidence="3" id="KW-0963">Cytoplasm</keyword>
<evidence type="ECO:0000256" key="2">
    <source>
        <dbReference type="ARBA" id="ARBA00009557"/>
    </source>
</evidence>
<feature type="region of interest" description="Disordered" evidence="8">
    <location>
        <begin position="134"/>
        <end position="208"/>
    </location>
</feature>
<dbReference type="GO" id="GO:0051015">
    <property type="term" value="F:actin filament binding"/>
    <property type="evidence" value="ECO:0007669"/>
    <property type="project" value="TreeGrafter"/>
</dbReference>
<keyword evidence="5" id="KW-0009">Actin-binding</keyword>